<dbReference type="Pfam" id="PF15834">
    <property type="entry name" value="THEG4"/>
    <property type="match status" value="1"/>
</dbReference>
<accession>S7MP36</accession>
<name>S7MP36_MYOBR</name>
<feature type="region of interest" description="Disordered" evidence="1">
    <location>
        <begin position="183"/>
        <end position="207"/>
    </location>
</feature>
<feature type="compositionally biased region" description="Polar residues" evidence="1">
    <location>
        <begin position="189"/>
        <end position="200"/>
    </location>
</feature>
<dbReference type="AlphaFoldDB" id="S7MP36"/>
<dbReference type="InterPro" id="IPR031677">
    <property type="entry name" value="TEX38"/>
</dbReference>
<gene>
    <name evidence="3" type="ORF">D623_10003956</name>
</gene>
<dbReference type="EMBL" id="KE161781">
    <property type="protein sequence ID" value="EPQ05285.1"/>
    <property type="molecule type" value="Genomic_DNA"/>
</dbReference>
<evidence type="ECO:0000256" key="1">
    <source>
        <dbReference type="SAM" id="MobiDB-lite"/>
    </source>
</evidence>
<evidence type="ECO:0000313" key="4">
    <source>
        <dbReference type="Proteomes" id="UP000052978"/>
    </source>
</evidence>
<dbReference type="eggNOG" id="ENOG502SFNG">
    <property type="taxonomic scope" value="Eukaryota"/>
</dbReference>
<evidence type="ECO:0000256" key="2">
    <source>
        <dbReference type="SAM" id="Phobius"/>
    </source>
</evidence>
<sequence>MGLVFRPEVQVGAVILVNNSSGCVANNGIFGSVHFGEYSSSSAMRPVVSWMVSLGQLLGRVAPVVPPSGVWQLSSRGHKNQNQGGHTWASHVWISLYFGLLGLCSVLIGGSILFLHWRKNLRREERAQEWVKVMRATTFTYSPLLYWINKRRHYGMNTAINMGPSPTVSKTETEVQTSDSLCELDSTESRSYAAQQTSTKVEAPVPPQPALQLVPQPPLASPMPRPQNSSPLPIPIFQEVPSALSLCNLPPMLNHSVSYPLAICPERNLHSPSLPTLAHGDHCFNAKPFASEL</sequence>
<reference evidence="3 4" key="1">
    <citation type="journal article" date="2013" name="Nat. Commun.">
        <title>Genome analysis reveals insights into physiology and longevity of the Brandt's bat Myotis brandtii.</title>
        <authorList>
            <person name="Seim I."/>
            <person name="Fang X."/>
            <person name="Xiong Z."/>
            <person name="Lobanov A.V."/>
            <person name="Huang Z."/>
            <person name="Ma S."/>
            <person name="Feng Y."/>
            <person name="Turanov A.A."/>
            <person name="Zhu Y."/>
            <person name="Lenz T.L."/>
            <person name="Gerashchenko M.V."/>
            <person name="Fan D."/>
            <person name="Hee Yim S."/>
            <person name="Yao X."/>
            <person name="Jordan D."/>
            <person name="Xiong Y."/>
            <person name="Ma Y."/>
            <person name="Lyapunov A.N."/>
            <person name="Chen G."/>
            <person name="Kulakova O.I."/>
            <person name="Sun Y."/>
            <person name="Lee S.G."/>
            <person name="Bronson R.T."/>
            <person name="Moskalev A.A."/>
            <person name="Sunyaev S.R."/>
            <person name="Zhang G."/>
            <person name="Krogh A."/>
            <person name="Wang J."/>
            <person name="Gladyshev V.N."/>
        </authorList>
    </citation>
    <scope>NUCLEOTIDE SEQUENCE [LARGE SCALE GENOMIC DNA]</scope>
</reference>
<dbReference type="Proteomes" id="UP000052978">
    <property type="component" value="Unassembled WGS sequence"/>
</dbReference>
<keyword evidence="4" id="KW-1185">Reference proteome</keyword>
<proteinExistence type="predicted"/>
<organism evidence="3 4">
    <name type="scientific">Myotis brandtii</name>
    <name type="common">Brandt's bat</name>
    <dbReference type="NCBI Taxonomy" id="109478"/>
    <lineage>
        <taxon>Eukaryota</taxon>
        <taxon>Metazoa</taxon>
        <taxon>Chordata</taxon>
        <taxon>Craniata</taxon>
        <taxon>Vertebrata</taxon>
        <taxon>Euteleostomi</taxon>
        <taxon>Mammalia</taxon>
        <taxon>Eutheria</taxon>
        <taxon>Laurasiatheria</taxon>
        <taxon>Chiroptera</taxon>
        <taxon>Yangochiroptera</taxon>
        <taxon>Vespertilionidae</taxon>
        <taxon>Myotis</taxon>
    </lineage>
</organism>
<keyword evidence="2" id="KW-1133">Transmembrane helix</keyword>
<evidence type="ECO:0008006" key="5">
    <source>
        <dbReference type="Google" id="ProtNLM"/>
    </source>
</evidence>
<dbReference type="PANTHER" id="PTHR37362:SF1">
    <property type="entry name" value="TESTIS-EXPRESSED PROTEIN 38"/>
    <property type="match status" value="1"/>
</dbReference>
<feature type="transmembrane region" description="Helical" evidence="2">
    <location>
        <begin position="94"/>
        <end position="117"/>
    </location>
</feature>
<keyword evidence="2" id="KW-0812">Transmembrane</keyword>
<dbReference type="PANTHER" id="PTHR37362">
    <property type="entry name" value="TESTIS-EXPRESSED PROTEIN 38"/>
    <property type="match status" value="1"/>
</dbReference>
<protein>
    <recommendedName>
        <fullName evidence="5">Testis-expressed sequence 38 protein</fullName>
    </recommendedName>
</protein>
<keyword evidence="2" id="KW-0472">Membrane</keyword>
<evidence type="ECO:0000313" key="3">
    <source>
        <dbReference type="EMBL" id="EPQ05285.1"/>
    </source>
</evidence>